<dbReference type="PANTHER" id="PTHR35043">
    <property type="entry name" value="TRANSCRIPTION FACTOR DOMAIN-CONTAINING PROTEIN"/>
    <property type="match status" value="1"/>
</dbReference>
<dbReference type="Proteomes" id="UP001383192">
    <property type="component" value="Unassembled WGS sequence"/>
</dbReference>
<organism evidence="2 3">
    <name type="scientific">Paramarasmius palmivorus</name>
    <dbReference type="NCBI Taxonomy" id="297713"/>
    <lineage>
        <taxon>Eukaryota</taxon>
        <taxon>Fungi</taxon>
        <taxon>Dikarya</taxon>
        <taxon>Basidiomycota</taxon>
        <taxon>Agaricomycotina</taxon>
        <taxon>Agaricomycetes</taxon>
        <taxon>Agaricomycetidae</taxon>
        <taxon>Agaricales</taxon>
        <taxon>Marasmiineae</taxon>
        <taxon>Marasmiaceae</taxon>
        <taxon>Paramarasmius</taxon>
    </lineage>
</organism>
<keyword evidence="3" id="KW-1185">Reference proteome</keyword>
<name>A0AAW0BCN9_9AGAR</name>
<protein>
    <submittedName>
        <fullName evidence="2">Uncharacterized protein</fullName>
    </submittedName>
</protein>
<sequence>MAIAMLTPELIILWAIRQRYSAKEIAKEYKKYGWGMAHGFLVTMGGFALYDGDTFCGYLWNNDDKVDKDIRKTINKYHQKMRGAIAELEAENEEKEKQTEETVEELPAESDQASLIPTHRLENSGDTENLNEDSLLLEYLLKNGHIKITEDEIMDNLSHSDSITKIIAVVQTAWFLIQVGARSVEGLAITELEVTTVGFAVLNFGTYFLWWNKPLRVRHPVRVYWRQQVIAEIGDGEKIGTKGWMGKILGFAMGLWNSIRDAFTEIGKLMVVLFNFLKDPSEGELNDPRI</sequence>
<gene>
    <name evidence="2" type="ORF">VNI00_016592</name>
</gene>
<evidence type="ECO:0000313" key="3">
    <source>
        <dbReference type="Proteomes" id="UP001383192"/>
    </source>
</evidence>
<dbReference type="PANTHER" id="PTHR35043:SF7">
    <property type="entry name" value="TRANSCRIPTION FACTOR DOMAIN-CONTAINING PROTEIN"/>
    <property type="match status" value="1"/>
</dbReference>
<dbReference type="EMBL" id="JAYKXP010000133">
    <property type="protein sequence ID" value="KAK7023630.1"/>
    <property type="molecule type" value="Genomic_DNA"/>
</dbReference>
<comment type="caution">
    <text evidence="2">The sequence shown here is derived from an EMBL/GenBank/DDBJ whole genome shotgun (WGS) entry which is preliminary data.</text>
</comment>
<evidence type="ECO:0000313" key="2">
    <source>
        <dbReference type="EMBL" id="KAK7023630.1"/>
    </source>
</evidence>
<accession>A0AAW0BCN9</accession>
<dbReference type="AlphaFoldDB" id="A0AAW0BCN9"/>
<reference evidence="2 3" key="1">
    <citation type="submission" date="2024-01" db="EMBL/GenBank/DDBJ databases">
        <title>A draft genome for a cacao thread blight-causing isolate of Paramarasmius palmivorus.</title>
        <authorList>
            <person name="Baruah I.K."/>
            <person name="Bukari Y."/>
            <person name="Amoako-Attah I."/>
            <person name="Meinhardt L.W."/>
            <person name="Bailey B.A."/>
            <person name="Cohen S.P."/>
        </authorList>
    </citation>
    <scope>NUCLEOTIDE SEQUENCE [LARGE SCALE GENOMIC DNA]</scope>
    <source>
        <strain evidence="2 3">GH-12</strain>
    </source>
</reference>
<feature type="region of interest" description="Disordered" evidence="1">
    <location>
        <begin position="90"/>
        <end position="109"/>
    </location>
</feature>
<evidence type="ECO:0000256" key="1">
    <source>
        <dbReference type="SAM" id="MobiDB-lite"/>
    </source>
</evidence>
<proteinExistence type="predicted"/>